<dbReference type="EMBL" id="CAJNNW010025868">
    <property type="protein sequence ID" value="CAE8680528.1"/>
    <property type="molecule type" value="Genomic_DNA"/>
</dbReference>
<dbReference type="Gene3D" id="3.30.70.3250">
    <property type="entry name" value="Ribonuclease P, Pop5 subunit"/>
    <property type="match status" value="1"/>
</dbReference>
<dbReference type="PANTHER" id="PTHR15441">
    <property type="entry name" value="RIBONUCLEASE P PROTEIN SUBUNIT P14"/>
    <property type="match status" value="1"/>
</dbReference>
<dbReference type="Proteomes" id="UP000626109">
    <property type="component" value="Unassembled WGS sequence"/>
</dbReference>
<dbReference type="GO" id="GO:0001682">
    <property type="term" value="P:tRNA 5'-leader removal"/>
    <property type="evidence" value="ECO:0007669"/>
    <property type="project" value="InterPro"/>
</dbReference>
<evidence type="ECO:0000256" key="1">
    <source>
        <dbReference type="ARBA" id="ARBA00010800"/>
    </source>
</evidence>
<dbReference type="PANTHER" id="PTHR15441:SF1">
    <property type="entry name" value="RIBONUCLEASE P PROTEIN SUBUNIT P14"/>
    <property type="match status" value="1"/>
</dbReference>
<keyword evidence="2" id="KW-0819">tRNA processing</keyword>
<dbReference type="InterPro" id="IPR002759">
    <property type="entry name" value="Pop5/Rpp14/Rnp2-like"/>
</dbReference>
<evidence type="ECO:0000313" key="3">
    <source>
        <dbReference type="EMBL" id="CAE8680528.1"/>
    </source>
</evidence>
<dbReference type="Pfam" id="PF01900">
    <property type="entry name" value="RNase_P_Rpp14"/>
    <property type="match status" value="1"/>
</dbReference>
<evidence type="ECO:0000256" key="2">
    <source>
        <dbReference type="ARBA" id="ARBA00022694"/>
    </source>
</evidence>
<dbReference type="SUPFAM" id="SSF160350">
    <property type="entry name" value="Rnp2-like"/>
    <property type="match status" value="1"/>
</dbReference>
<proteinExistence type="inferred from homology"/>
<sequence length="136" mass="14732">MRNVSVTGEAGTLRQDKGCGAEKEKVWSRHFRPSRCYLRVQVTFERRGVEPPALDLVRATVAEALQGAFGTCGSALVDWSLVAFEGETGVGILRVRPEDLIQLRFATTLITRCGGRRCRADVLAAAPSLAALACAR</sequence>
<protein>
    <submittedName>
        <fullName evidence="3">Uncharacterized protein</fullName>
    </submittedName>
</protein>
<comment type="similarity">
    <text evidence="1">Belongs to the eukaryotic/archaeal RNase P protein component 2 family.</text>
</comment>
<dbReference type="GO" id="GO:0005730">
    <property type="term" value="C:nucleolus"/>
    <property type="evidence" value="ECO:0007669"/>
    <property type="project" value="TreeGrafter"/>
</dbReference>
<name>A0A813JQD3_POLGL</name>
<organism evidence="3 4">
    <name type="scientific">Polarella glacialis</name>
    <name type="common">Dinoflagellate</name>
    <dbReference type="NCBI Taxonomy" id="89957"/>
    <lineage>
        <taxon>Eukaryota</taxon>
        <taxon>Sar</taxon>
        <taxon>Alveolata</taxon>
        <taxon>Dinophyceae</taxon>
        <taxon>Suessiales</taxon>
        <taxon>Suessiaceae</taxon>
        <taxon>Polarella</taxon>
    </lineage>
</organism>
<gene>
    <name evidence="3" type="ORF">PGLA2088_LOCUS21948</name>
</gene>
<comment type="caution">
    <text evidence="3">The sequence shown here is derived from an EMBL/GenBank/DDBJ whole genome shotgun (WGS) entry which is preliminary data.</text>
</comment>
<dbReference type="InterPro" id="IPR038085">
    <property type="entry name" value="Rnp2-like_sf"/>
</dbReference>
<accession>A0A813JQD3</accession>
<reference evidence="3" key="1">
    <citation type="submission" date="2021-02" db="EMBL/GenBank/DDBJ databases">
        <authorList>
            <person name="Dougan E. K."/>
            <person name="Rhodes N."/>
            <person name="Thang M."/>
            <person name="Chan C."/>
        </authorList>
    </citation>
    <scope>NUCLEOTIDE SEQUENCE</scope>
</reference>
<evidence type="ECO:0000313" key="4">
    <source>
        <dbReference type="Proteomes" id="UP000626109"/>
    </source>
</evidence>
<dbReference type="GO" id="GO:0030681">
    <property type="term" value="C:multimeric ribonuclease P complex"/>
    <property type="evidence" value="ECO:0007669"/>
    <property type="project" value="TreeGrafter"/>
</dbReference>
<dbReference type="AlphaFoldDB" id="A0A813JQD3"/>
<dbReference type="GO" id="GO:0033204">
    <property type="term" value="F:ribonuclease P RNA binding"/>
    <property type="evidence" value="ECO:0007669"/>
    <property type="project" value="TreeGrafter"/>
</dbReference>